<comment type="caution">
    <text evidence="2">The sequence shown here is derived from an EMBL/GenBank/DDBJ whole genome shotgun (WGS) entry which is preliminary data.</text>
</comment>
<dbReference type="AlphaFoldDB" id="A0AAV6PIK4"/>
<dbReference type="Proteomes" id="UP000693946">
    <property type="component" value="Unassembled WGS sequence"/>
</dbReference>
<accession>A0AAV6PIK4</accession>
<evidence type="ECO:0000313" key="3">
    <source>
        <dbReference type="Proteomes" id="UP000693946"/>
    </source>
</evidence>
<sequence length="127" mass="14343">MNAIILIYTQENIGLLFKLNYWTFEASTTWYLNVYSTFGFGTTFPSSGFNSRSTRTLKKQEPSPRDEDVVFGWSTSTDSLKIPNQGLAPSQTEVYVANKGGDVHLEQVWLRRIPSLESSFLGLEGHI</sequence>
<feature type="region of interest" description="Disordered" evidence="1">
    <location>
        <begin position="46"/>
        <end position="68"/>
    </location>
</feature>
<evidence type="ECO:0000256" key="1">
    <source>
        <dbReference type="SAM" id="MobiDB-lite"/>
    </source>
</evidence>
<feature type="compositionally biased region" description="Basic and acidic residues" evidence="1">
    <location>
        <begin position="58"/>
        <end position="68"/>
    </location>
</feature>
<protein>
    <submittedName>
        <fullName evidence="2">Uncharacterized protein</fullName>
    </submittedName>
</protein>
<keyword evidence="3" id="KW-1185">Reference proteome</keyword>
<proteinExistence type="predicted"/>
<gene>
    <name evidence="2" type="ORF">JOB18_012088</name>
</gene>
<evidence type="ECO:0000313" key="2">
    <source>
        <dbReference type="EMBL" id="KAG7466672.1"/>
    </source>
</evidence>
<organism evidence="2 3">
    <name type="scientific">Solea senegalensis</name>
    <name type="common">Senegalese sole</name>
    <dbReference type="NCBI Taxonomy" id="28829"/>
    <lineage>
        <taxon>Eukaryota</taxon>
        <taxon>Metazoa</taxon>
        <taxon>Chordata</taxon>
        <taxon>Craniata</taxon>
        <taxon>Vertebrata</taxon>
        <taxon>Euteleostomi</taxon>
        <taxon>Actinopterygii</taxon>
        <taxon>Neopterygii</taxon>
        <taxon>Teleostei</taxon>
        <taxon>Neoteleostei</taxon>
        <taxon>Acanthomorphata</taxon>
        <taxon>Carangaria</taxon>
        <taxon>Pleuronectiformes</taxon>
        <taxon>Pleuronectoidei</taxon>
        <taxon>Soleidae</taxon>
        <taxon>Solea</taxon>
    </lineage>
</organism>
<dbReference type="EMBL" id="JAGKHQ010000632">
    <property type="protein sequence ID" value="KAG7466672.1"/>
    <property type="molecule type" value="Genomic_DNA"/>
</dbReference>
<reference evidence="2 3" key="1">
    <citation type="journal article" date="2021" name="Sci. Rep.">
        <title>Chromosome anchoring in Senegalese sole (Solea senegalensis) reveals sex-associated markers and genome rearrangements in flatfish.</title>
        <authorList>
            <person name="Guerrero-Cozar I."/>
            <person name="Gomez-Garrido J."/>
            <person name="Berbel C."/>
            <person name="Martinez-Blanch J.F."/>
            <person name="Alioto T."/>
            <person name="Claros M.G."/>
            <person name="Gagnaire P.A."/>
            <person name="Manchado M."/>
        </authorList>
    </citation>
    <scope>NUCLEOTIDE SEQUENCE [LARGE SCALE GENOMIC DNA]</scope>
    <source>
        <strain evidence="2">Sse05_10M</strain>
    </source>
</reference>
<name>A0AAV6PIK4_SOLSE</name>